<dbReference type="FunFam" id="3.40.50.300:FF:000018">
    <property type="entry name" value="Cell division control 48"/>
    <property type="match status" value="1"/>
</dbReference>
<evidence type="ECO:0000259" key="7">
    <source>
        <dbReference type="SMART" id="SM01073"/>
    </source>
</evidence>
<dbReference type="FunFam" id="1.10.8.60:FF:000038">
    <property type="entry name" value="spermatogenesis-associated protein 5-like protein 1"/>
    <property type="match status" value="1"/>
</dbReference>
<evidence type="ECO:0000256" key="2">
    <source>
        <dbReference type="ARBA" id="ARBA00022737"/>
    </source>
</evidence>
<dbReference type="Pfam" id="PF02359">
    <property type="entry name" value="CDC48_N"/>
    <property type="match status" value="1"/>
</dbReference>
<feature type="domain" description="AAA+ ATPase" evidence="5">
    <location>
        <begin position="214"/>
        <end position="350"/>
    </location>
</feature>
<evidence type="ECO:0000256" key="1">
    <source>
        <dbReference type="ARBA" id="ARBA00009833"/>
    </source>
</evidence>
<feature type="domain" description="AAA+ ATPase" evidence="5">
    <location>
        <begin position="487"/>
        <end position="625"/>
    </location>
</feature>
<evidence type="ECO:0000256" key="3">
    <source>
        <dbReference type="ARBA" id="ARBA00022741"/>
    </source>
</evidence>
<dbReference type="Gene3D" id="1.10.8.60">
    <property type="match status" value="2"/>
</dbReference>
<feature type="domain" description="CDC48" evidence="6">
    <location>
        <begin position="109"/>
        <end position="172"/>
    </location>
</feature>
<accession>A0A7C3EZK7</accession>
<dbReference type="PANTHER" id="PTHR23077:SF171">
    <property type="entry name" value="NUCLEAR VALOSIN-CONTAINING PROTEIN-LIKE"/>
    <property type="match status" value="1"/>
</dbReference>
<dbReference type="FunFam" id="2.40.40.20:FF:000007">
    <property type="entry name" value="AAA family ATPase"/>
    <property type="match status" value="1"/>
</dbReference>
<dbReference type="SUPFAM" id="SSF52540">
    <property type="entry name" value="P-loop containing nucleoside triphosphate hydrolases"/>
    <property type="match status" value="2"/>
</dbReference>
<dbReference type="Pfam" id="PF02933">
    <property type="entry name" value="CDC48_2"/>
    <property type="match status" value="1"/>
</dbReference>
<dbReference type="InterPro" id="IPR003959">
    <property type="entry name" value="ATPase_AAA_core"/>
</dbReference>
<dbReference type="FunFam" id="1.10.8.60:FF:000057">
    <property type="entry name" value="AAA family ATPase, CDC48 subfamily"/>
    <property type="match status" value="1"/>
</dbReference>
<dbReference type="InterPro" id="IPR003593">
    <property type="entry name" value="AAA+_ATPase"/>
</dbReference>
<evidence type="ECO:0000313" key="8">
    <source>
        <dbReference type="EMBL" id="HFK19985.1"/>
    </source>
</evidence>
<sequence>MEGKGGELVLRVAESKQRDVGRGKVRIDADAMKAIGVSVGDIIEIEGKRKTAAIVWPSYTEDQGMDIIRMDGLIRKNAGVGIGEKLTIRKAEHKIATLVKLAPLSFTITVDSGFVSFVKRRLADTPLVEGDNVLIPVLGQAIPFSVVSTKPGGIVMVAEETSLAILEKPAEAAKVPRVTYEDVGGLREAIDKVREMVELPLKHPELFKRLGIDPPKGVLLYGPPGCGKTLLAKAVANETEAYFIAINGPEIMSKFYGESEQKLREFFDEAKQHAPAIIFIDELDAIAPKREEVTGEVEKRVVAQLLALLDGLETRGDVIVIGATNRQNALDPALRRPGRFDREIEIGVPDTMGRYEILQIHTRNMPLSKDVDLKRLASITHGFVGADLAALARESAMKALRRYLPQIDLQQERIPQELLDKLEIIMEDFTNAFREVTPTELREVYVEIPNVKWEDVGGLEDVKQELIESIEWPLKFADRFKRLGIKPPKGVLLYGPPGCGKTLLAKAVANESESNFITIKGPEIFSKWVGESERAIREVFRKARTAAPVVIFFDEIDSIAPMRGLGTSDAMVTERVISQILTEMDGLIGLMNVVVVGATNRPDIIDPALLRPGRFDRLLYIPEPDKDTRLQILKIHTRDMPLAKDVDLEKISSFTEGYAGSDIEAICREAGMMALRENPNVKEVMMKHFMAAKEKIRPTVNEDMKKYYKAWEERSKQSIRGRQPLINFV</sequence>
<dbReference type="InterPro" id="IPR005938">
    <property type="entry name" value="AAA_ATPase_CDC48"/>
</dbReference>
<keyword evidence="4" id="KW-0067">ATP-binding</keyword>
<dbReference type="GO" id="GO:0016887">
    <property type="term" value="F:ATP hydrolysis activity"/>
    <property type="evidence" value="ECO:0007669"/>
    <property type="project" value="InterPro"/>
</dbReference>
<dbReference type="SMART" id="SM01073">
    <property type="entry name" value="CDC48_N"/>
    <property type="match status" value="1"/>
</dbReference>
<dbReference type="InterPro" id="IPR029067">
    <property type="entry name" value="CDC48_domain_2-like_sf"/>
</dbReference>
<proteinExistence type="inferred from homology"/>
<dbReference type="Pfam" id="PF17862">
    <property type="entry name" value="AAA_lid_3"/>
    <property type="match status" value="2"/>
</dbReference>
<dbReference type="Pfam" id="PF00004">
    <property type="entry name" value="AAA"/>
    <property type="match status" value="2"/>
</dbReference>
<dbReference type="InterPro" id="IPR003338">
    <property type="entry name" value="CDC4_N-term_subdom"/>
</dbReference>
<dbReference type="AlphaFoldDB" id="A0A7C3EZK7"/>
<keyword evidence="3" id="KW-0547">Nucleotide-binding</keyword>
<dbReference type="SMART" id="SM01072">
    <property type="entry name" value="CDC48_2"/>
    <property type="match status" value="1"/>
</dbReference>
<dbReference type="SMART" id="SM00382">
    <property type="entry name" value="AAA"/>
    <property type="match status" value="2"/>
</dbReference>
<dbReference type="PROSITE" id="PS00674">
    <property type="entry name" value="AAA"/>
    <property type="match status" value="2"/>
</dbReference>
<dbReference type="InterPro" id="IPR003960">
    <property type="entry name" value="ATPase_AAA_CS"/>
</dbReference>
<protein>
    <submittedName>
        <fullName evidence="8">AAA family ATPase</fullName>
    </submittedName>
</protein>
<comment type="caution">
    <text evidence="8">The sequence shown here is derived from an EMBL/GenBank/DDBJ whole genome shotgun (WGS) entry which is preliminary data.</text>
</comment>
<dbReference type="NCBIfam" id="TIGR01243">
    <property type="entry name" value="CDC48"/>
    <property type="match status" value="1"/>
</dbReference>
<dbReference type="EMBL" id="DSTX01000002">
    <property type="protein sequence ID" value="HFK19985.1"/>
    <property type="molecule type" value="Genomic_DNA"/>
</dbReference>
<dbReference type="Gene3D" id="3.40.50.300">
    <property type="entry name" value="P-loop containing nucleotide triphosphate hydrolases"/>
    <property type="match status" value="2"/>
</dbReference>
<dbReference type="FunFam" id="3.40.50.300:FF:000012">
    <property type="entry name" value="Transitional endoplasmic reticulum ATPase"/>
    <property type="match status" value="1"/>
</dbReference>
<evidence type="ECO:0000256" key="4">
    <source>
        <dbReference type="ARBA" id="ARBA00022840"/>
    </source>
</evidence>
<reference evidence="8" key="1">
    <citation type="journal article" date="2020" name="mSystems">
        <title>Genome- and Community-Level Interaction Insights into Carbon Utilization and Element Cycling Functions of Hydrothermarchaeota in Hydrothermal Sediment.</title>
        <authorList>
            <person name="Zhou Z."/>
            <person name="Liu Y."/>
            <person name="Xu W."/>
            <person name="Pan J."/>
            <person name="Luo Z.H."/>
            <person name="Li M."/>
        </authorList>
    </citation>
    <scope>NUCLEOTIDE SEQUENCE [LARGE SCALE GENOMIC DNA]</scope>
    <source>
        <strain evidence="8">SpSt-468</strain>
    </source>
</reference>
<comment type="similarity">
    <text evidence="1">Belongs to the AAA ATPase family. CDC48 subfamily.</text>
</comment>
<evidence type="ECO:0000259" key="6">
    <source>
        <dbReference type="SMART" id="SM01072"/>
    </source>
</evidence>
<dbReference type="InterPro" id="IPR041569">
    <property type="entry name" value="AAA_lid_3"/>
</dbReference>
<dbReference type="PANTHER" id="PTHR23077">
    <property type="entry name" value="AAA-FAMILY ATPASE"/>
    <property type="match status" value="1"/>
</dbReference>
<dbReference type="InterPro" id="IPR027417">
    <property type="entry name" value="P-loop_NTPase"/>
</dbReference>
<dbReference type="Gene3D" id="2.40.40.20">
    <property type="match status" value="1"/>
</dbReference>
<dbReference type="InterPro" id="IPR004201">
    <property type="entry name" value="Cdc48_dom2"/>
</dbReference>
<dbReference type="GO" id="GO:0005737">
    <property type="term" value="C:cytoplasm"/>
    <property type="evidence" value="ECO:0007669"/>
    <property type="project" value="UniProtKB-ARBA"/>
</dbReference>
<organism evidence="8">
    <name type="scientific">Candidatus Methanomethylicus mesodigestus</name>
    <dbReference type="NCBI Taxonomy" id="1867258"/>
    <lineage>
        <taxon>Archaea</taxon>
        <taxon>Thermoproteota</taxon>
        <taxon>Methanosuratincolia</taxon>
        <taxon>Candidatus Methanomethylicales</taxon>
        <taxon>Candidatus Methanomethylicaceae</taxon>
        <taxon>Candidatus Methanomethylicus</taxon>
    </lineage>
</organism>
<dbReference type="CDD" id="cd19511">
    <property type="entry name" value="RecA-like_CDC48_r2-like"/>
    <property type="match status" value="1"/>
</dbReference>
<feature type="domain" description="CDC48 N-terminal subdomain" evidence="7">
    <location>
        <begin position="9"/>
        <end position="93"/>
    </location>
</feature>
<dbReference type="SUPFAM" id="SSF50692">
    <property type="entry name" value="ADC-like"/>
    <property type="match status" value="1"/>
</dbReference>
<keyword evidence="2" id="KW-0677">Repeat</keyword>
<dbReference type="InterPro" id="IPR050168">
    <property type="entry name" value="AAA_ATPase_domain"/>
</dbReference>
<gene>
    <name evidence="8" type="ORF">ENS19_01745</name>
</gene>
<dbReference type="InterPro" id="IPR009010">
    <property type="entry name" value="Asp_de-COase-like_dom_sf"/>
</dbReference>
<name>A0A7C3EZK7_9CREN</name>
<evidence type="ECO:0000259" key="5">
    <source>
        <dbReference type="SMART" id="SM00382"/>
    </source>
</evidence>
<dbReference type="GO" id="GO:0005524">
    <property type="term" value="F:ATP binding"/>
    <property type="evidence" value="ECO:0007669"/>
    <property type="project" value="UniProtKB-KW"/>
</dbReference>
<dbReference type="Gene3D" id="3.10.330.10">
    <property type="match status" value="1"/>
</dbReference>
<dbReference type="SUPFAM" id="SSF54585">
    <property type="entry name" value="Cdc48 domain 2-like"/>
    <property type="match status" value="1"/>
</dbReference>